<dbReference type="PANTHER" id="PTHR31517">
    <property type="match status" value="1"/>
</dbReference>
<name>A0A1Y2DGH2_9PEZI</name>
<evidence type="ECO:0000256" key="8">
    <source>
        <dbReference type="RuleBase" id="RU363051"/>
    </source>
</evidence>
<dbReference type="EMBL" id="MCFJ01000016">
    <property type="protein sequence ID" value="ORY58372.1"/>
    <property type="molecule type" value="Genomic_DNA"/>
</dbReference>
<proteinExistence type="inferred from homology"/>
<keyword evidence="8" id="KW-0560">Oxidoreductase</keyword>
<dbReference type="PROSITE" id="PS50873">
    <property type="entry name" value="PEROXIDASE_4"/>
    <property type="match status" value="1"/>
</dbReference>
<evidence type="ECO:0000256" key="3">
    <source>
        <dbReference type="ARBA" id="ARBA00001970"/>
    </source>
</evidence>
<dbReference type="OrthoDB" id="2113341at2759"/>
<keyword evidence="11" id="KW-1185">Reference proteome</keyword>
<evidence type="ECO:0000256" key="4">
    <source>
        <dbReference type="ARBA" id="ARBA00022559"/>
    </source>
</evidence>
<comment type="similarity">
    <text evidence="7">Belongs to the peroxidase family.</text>
</comment>
<dbReference type="InParanoid" id="A0A1Y2DGH2"/>
<evidence type="ECO:0000256" key="2">
    <source>
        <dbReference type="ARBA" id="ARBA00001913"/>
    </source>
</evidence>
<comment type="cofactor">
    <cofactor evidence="2">
        <name>Ca(2+)</name>
        <dbReference type="ChEBI" id="CHEBI:29108"/>
    </cofactor>
</comment>
<evidence type="ECO:0000313" key="11">
    <source>
        <dbReference type="Proteomes" id="UP000193689"/>
    </source>
</evidence>
<dbReference type="STRING" id="1141098.A0A1Y2DGH2"/>
<feature type="domain" description="Plant heme peroxidase family profile" evidence="9">
    <location>
        <begin position="41"/>
        <end position="276"/>
    </location>
</feature>
<dbReference type="GeneID" id="63773941"/>
<dbReference type="RefSeq" id="XP_040711289.1">
    <property type="nucleotide sequence ID" value="XM_040857729.1"/>
</dbReference>
<accession>A0A1Y2DGH2</accession>
<dbReference type="Gene3D" id="1.10.520.10">
    <property type="match status" value="1"/>
</dbReference>
<dbReference type="GO" id="GO:0046872">
    <property type="term" value="F:metal ion binding"/>
    <property type="evidence" value="ECO:0007669"/>
    <property type="project" value="UniProtKB-UniRule"/>
</dbReference>
<feature type="chain" id="PRO_5011834505" description="Peroxidase" evidence="8">
    <location>
        <begin position="22"/>
        <end position="277"/>
    </location>
</feature>
<dbReference type="Proteomes" id="UP000193689">
    <property type="component" value="Unassembled WGS sequence"/>
</dbReference>
<protein>
    <recommendedName>
        <fullName evidence="8">Peroxidase</fullName>
        <ecNumber evidence="8">1.11.1.-</ecNumber>
    </recommendedName>
</protein>
<evidence type="ECO:0000256" key="7">
    <source>
        <dbReference type="RuleBase" id="RU004241"/>
    </source>
</evidence>
<dbReference type="AlphaFoldDB" id="A0A1Y2DGH2"/>
<keyword evidence="4 8" id="KW-0575">Peroxidase</keyword>
<dbReference type="SUPFAM" id="SSF48113">
    <property type="entry name" value="Heme-dependent peroxidases"/>
    <property type="match status" value="1"/>
</dbReference>
<keyword evidence="6" id="KW-0408">Iron</keyword>
<dbReference type="InterPro" id="IPR000823">
    <property type="entry name" value="Peroxidase_pln"/>
</dbReference>
<evidence type="ECO:0000256" key="1">
    <source>
        <dbReference type="ARBA" id="ARBA00000189"/>
    </source>
</evidence>
<keyword evidence="5" id="KW-0479">Metal-binding</keyword>
<dbReference type="GO" id="GO:0006979">
    <property type="term" value="P:response to oxidative stress"/>
    <property type="evidence" value="ECO:0007669"/>
    <property type="project" value="InterPro"/>
</dbReference>
<comment type="cofactor">
    <cofactor evidence="3">
        <name>heme b</name>
        <dbReference type="ChEBI" id="CHEBI:60344"/>
    </cofactor>
</comment>
<organism evidence="10 11">
    <name type="scientific">Pseudomassariella vexata</name>
    <dbReference type="NCBI Taxonomy" id="1141098"/>
    <lineage>
        <taxon>Eukaryota</taxon>
        <taxon>Fungi</taxon>
        <taxon>Dikarya</taxon>
        <taxon>Ascomycota</taxon>
        <taxon>Pezizomycotina</taxon>
        <taxon>Sordariomycetes</taxon>
        <taxon>Xylariomycetidae</taxon>
        <taxon>Amphisphaeriales</taxon>
        <taxon>Pseudomassariaceae</taxon>
        <taxon>Pseudomassariella</taxon>
    </lineage>
</organism>
<dbReference type="GO" id="GO:0020037">
    <property type="term" value="F:heme binding"/>
    <property type="evidence" value="ECO:0007669"/>
    <property type="project" value="UniProtKB-UniRule"/>
</dbReference>
<reference evidence="10 11" key="1">
    <citation type="submission" date="2016-07" db="EMBL/GenBank/DDBJ databases">
        <title>Pervasive Adenine N6-methylation of Active Genes in Fungi.</title>
        <authorList>
            <consortium name="DOE Joint Genome Institute"/>
            <person name="Mondo S.J."/>
            <person name="Dannebaum R.O."/>
            <person name="Kuo R.C."/>
            <person name="Labutti K."/>
            <person name="Haridas S."/>
            <person name="Kuo A."/>
            <person name="Salamov A."/>
            <person name="Ahrendt S.R."/>
            <person name="Lipzen A."/>
            <person name="Sullivan W."/>
            <person name="Andreopoulos W.B."/>
            <person name="Clum A."/>
            <person name="Lindquist E."/>
            <person name="Daum C."/>
            <person name="Ramamoorthy G.K."/>
            <person name="Gryganskyi A."/>
            <person name="Culley D."/>
            <person name="Magnuson J.K."/>
            <person name="James T.Y."/>
            <person name="O'Malley M.A."/>
            <person name="Stajich J.E."/>
            <person name="Spatafora J.W."/>
            <person name="Visel A."/>
            <person name="Grigoriev I.V."/>
        </authorList>
    </citation>
    <scope>NUCLEOTIDE SEQUENCE [LARGE SCALE GENOMIC DNA]</scope>
    <source>
        <strain evidence="10 11">CBS 129021</strain>
    </source>
</reference>
<dbReference type="Pfam" id="PF00141">
    <property type="entry name" value="peroxidase"/>
    <property type="match status" value="1"/>
</dbReference>
<evidence type="ECO:0000313" key="10">
    <source>
        <dbReference type="EMBL" id="ORY58372.1"/>
    </source>
</evidence>
<gene>
    <name evidence="10" type="ORF">BCR38DRAFT_400051</name>
</gene>
<dbReference type="InterPro" id="IPR002016">
    <property type="entry name" value="Haem_peroxidase"/>
</dbReference>
<dbReference type="GO" id="GO:0140825">
    <property type="term" value="F:lactoperoxidase activity"/>
    <property type="evidence" value="ECO:0007669"/>
    <property type="project" value="UniProtKB-EC"/>
</dbReference>
<dbReference type="PRINTS" id="PR00458">
    <property type="entry name" value="PEROXIDASE"/>
</dbReference>
<keyword evidence="8" id="KW-0732">Signal</keyword>
<evidence type="ECO:0000259" key="9">
    <source>
        <dbReference type="PROSITE" id="PS50873"/>
    </source>
</evidence>
<feature type="signal peptide" evidence="8">
    <location>
        <begin position="1"/>
        <end position="21"/>
    </location>
</feature>
<dbReference type="Gene3D" id="1.10.420.10">
    <property type="entry name" value="Peroxidase, domain 2"/>
    <property type="match status" value="1"/>
</dbReference>
<evidence type="ECO:0000256" key="6">
    <source>
        <dbReference type="ARBA" id="ARBA00023004"/>
    </source>
</evidence>
<dbReference type="InterPro" id="IPR010255">
    <property type="entry name" value="Haem_peroxidase_sf"/>
</dbReference>
<comment type="catalytic activity">
    <reaction evidence="1">
        <text>2 a phenolic donor + H2O2 = 2 a phenolic radical donor + 2 H2O</text>
        <dbReference type="Rhea" id="RHEA:56136"/>
        <dbReference type="ChEBI" id="CHEBI:15377"/>
        <dbReference type="ChEBI" id="CHEBI:16240"/>
        <dbReference type="ChEBI" id="CHEBI:139520"/>
        <dbReference type="ChEBI" id="CHEBI:139521"/>
        <dbReference type="EC" id="1.11.1.7"/>
    </reaction>
</comment>
<sequence length="277" mass="28728">MQSAIFKTWWASLCYSSLVAGIAVPSNNAASETLDRRHSGCPAVWTDIAADLNQLFSGCSDPARQAIRTIFHDCFPGSNCDGSLILAGECTSRPENAQMIPVCDTLGDKAQQYNVSTADMIQAAAALGTKACGGPSIAFKIGRKDSSTPSPTGQLPAGNATAATQIAAFASKGFSANELIALVGAHSAGKNLAGTALDTTVNQLDSTKFYPETQDASAPASLDSDRFLSNSTATKTIWKGFGASASAWHAAFVPAMEKMSVMGNDVLTLNDCSSIIS</sequence>
<dbReference type="EC" id="1.11.1.-" evidence="8"/>
<dbReference type="PANTHER" id="PTHR31517:SF48">
    <property type="entry name" value="PEROXIDASE 16-RELATED"/>
    <property type="match status" value="1"/>
</dbReference>
<evidence type="ECO:0000256" key="5">
    <source>
        <dbReference type="ARBA" id="ARBA00022723"/>
    </source>
</evidence>
<comment type="caution">
    <text evidence="10">The sequence shown here is derived from an EMBL/GenBank/DDBJ whole genome shotgun (WGS) entry which is preliminary data.</text>
</comment>
<dbReference type="PRINTS" id="PR00461">
    <property type="entry name" value="PLPEROXIDASE"/>
</dbReference>